<reference evidence="2" key="1">
    <citation type="submission" date="2019-03" db="EMBL/GenBank/DDBJ databases">
        <title>Lake Tanganyika Metagenome-Assembled Genomes (MAGs).</title>
        <authorList>
            <person name="Tran P."/>
        </authorList>
    </citation>
    <scope>NUCLEOTIDE SEQUENCE</scope>
    <source>
        <strain evidence="2">K_DeepCast_65m_m2_066</strain>
    </source>
</reference>
<evidence type="ECO:0000313" key="2">
    <source>
        <dbReference type="EMBL" id="MBM3223642.1"/>
    </source>
</evidence>
<evidence type="ECO:0000256" key="1">
    <source>
        <dbReference type="SAM" id="Coils"/>
    </source>
</evidence>
<name>A0A937W1L9_UNCTE</name>
<dbReference type="AlphaFoldDB" id="A0A937W1L9"/>
<sequence>MVAIQRLRPFLWLSLLLPIWLMGCATDSDLQSIHADRLALERQATTRQQTVETRIQQLNERVMRLEPSQAATRREVAQVTAALDELRIQLQRLRGDVQETLRQAQRSAPGGAGASAAKLADWETRLNELEKQLGAPAR</sequence>
<proteinExistence type="predicted"/>
<evidence type="ECO:0000313" key="3">
    <source>
        <dbReference type="Proteomes" id="UP000712673"/>
    </source>
</evidence>
<gene>
    <name evidence="2" type="ORF">FJZ47_07565</name>
</gene>
<dbReference type="PROSITE" id="PS51257">
    <property type="entry name" value="PROKAR_LIPOPROTEIN"/>
    <property type="match status" value="1"/>
</dbReference>
<organism evidence="2 3">
    <name type="scientific">Tectimicrobiota bacterium</name>
    <dbReference type="NCBI Taxonomy" id="2528274"/>
    <lineage>
        <taxon>Bacteria</taxon>
        <taxon>Pseudomonadati</taxon>
        <taxon>Nitrospinota/Tectimicrobiota group</taxon>
        <taxon>Candidatus Tectimicrobiota</taxon>
    </lineage>
</organism>
<accession>A0A937W1L9</accession>
<feature type="coiled-coil region" evidence="1">
    <location>
        <begin position="76"/>
        <end position="132"/>
    </location>
</feature>
<protein>
    <submittedName>
        <fullName evidence="2">Uncharacterized protein</fullName>
    </submittedName>
</protein>
<keyword evidence="1" id="KW-0175">Coiled coil</keyword>
<comment type="caution">
    <text evidence="2">The sequence shown here is derived from an EMBL/GenBank/DDBJ whole genome shotgun (WGS) entry which is preliminary data.</text>
</comment>
<dbReference type="EMBL" id="VGLS01000175">
    <property type="protein sequence ID" value="MBM3223642.1"/>
    <property type="molecule type" value="Genomic_DNA"/>
</dbReference>
<dbReference type="Proteomes" id="UP000712673">
    <property type="component" value="Unassembled WGS sequence"/>
</dbReference>